<protein>
    <submittedName>
        <fullName evidence="2">Uncharacterized protein</fullName>
    </submittedName>
</protein>
<dbReference type="EMBL" id="CM017873">
    <property type="protein sequence ID" value="KAG1330923.1"/>
    <property type="molecule type" value="Genomic_DNA"/>
</dbReference>
<feature type="compositionally biased region" description="Basic and acidic residues" evidence="1">
    <location>
        <begin position="90"/>
        <end position="115"/>
    </location>
</feature>
<dbReference type="AlphaFoldDB" id="A0A8K0HZ49"/>
<proteinExistence type="predicted"/>
<name>A0A8K0HZ49_COCNU</name>
<evidence type="ECO:0000256" key="1">
    <source>
        <dbReference type="SAM" id="MobiDB-lite"/>
    </source>
</evidence>
<comment type="caution">
    <text evidence="2">The sequence shown here is derived from an EMBL/GenBank/DDBJ whole genome shotgun (WGS) entry which is preliminary data.</text>
</comment>
<evidence type="ECO:0000313" key="3">
    <source>
        <dbReference type="Proteomes" id="UP000797356"/>
    </source>
</evidence>
<reference evidence="2" key="2">
    <citation type="submission" date="2019-07" db="EMBL/GenBank/DDBJ databases">
        <authorList>
            <person name="Yang Y."/>
            <person name="Bocs S."/>
            <person name="Baudouin L."/>
        </authorList>
    </citation>
    <scope>NUCLEOTIDE SEQUENCE</scope>
    <source>
        <tissue evidence="2">Spear leaf of Hainan Tall coconut</tissue>
    </source>
</reference>
<organism evidence="2 3">
    <name type="scientific">Cocos nucifera</name>
    <name type="common">Coconut palm</name>
    <dbReference type="NCBI Taxonomy" id="13894"/>
    <lineage>
        <taxon>Eukaryota</taxon>
        <taxon>Viridiplantae</taxon>
        <taxon>Streptophyta</taxon>
        <taxon>Embryophyta</taxon>
        <taxon>Tracheophyta</taxon>
        <taxon>Spermatophyta</taxon>
        <taxon>Magnoliopsida</taxon>
        <taxon>Liliopsida</taxon>
        <taxon>Arecaceae</taxon>
        <taxon>Arecoideae</taxon>
        <taxon>Cocoseae</taxon>
        <taxon>Attaleinae</taxon>
        <taxon>Cocos</taxon>
    </lineage>
</organism>
<feature type="region of interest" description="Disordered" evidence="1">
    <location>
        <begin position="150"/>
        <end position="173"/>
    </location>
</feature>
<keyword evidence="3" id="KW-1185">Reference proteome</keyword>
<feature type="compositionally biased region" description="Basic and acidic residues" evidence="1">
    <location>
        <begin position="10"/>
        <end position="27"/>
    </location>
</feature>
<accession>A0A8K0HZ49</accession>
<dbReference type="Proteomes" id="UP000797356">
    <property type="component" value="Chromosome 2"/>
</dbReference>
<sequence length="173" mass="18650">MPELDLVQQDYERGSEDSEEEGKRSINLDDLQDSDYVGSDAKEDESRVAGPGHMTKDSVPRYESNKPRCETTEPRGGAARESSVPNVKRTAVERDYANKDIGRTRRGGHAIERGGHAIGRGGSVPRRTGSTVRRARSTIGRADFIIDRDSRASLSSAVAAGSDNRTGSSSATA</sequence>
<reference evidence="2" key="1">
    <citation type="journal article" date="2017" name="Gigascience">
        <title>The genome draft of coconut (Cocos nucifera).</title>
        <authorList>
            <person name="Xiao Y."/>
            <person name="Xu P."/>
            <person name="Fan H."/>
            <person name="Baudouin L."/>
            <person name="Xia W."/>
            <person name="Bocs S."/>
            <person name="Xu J."/>
            <person name="Li Q."/>
            <person name="Guo A."/>
            <person name="Zhou L."/>
            <person name="Li J."/>
            <person name="Wu Y."/>
            <person name="Ma Z."/>
            <person name="Armero A."/>
            <person name="Issali A.E."/>
            <person name="Liu N."/>
            <person name="Peng M."/>
            <person name="Yang Y."/>
        </authorList>
    </citation>
    <scope>NUCLEOTIDE SEQUENCE</scope>
    <source>
        <tissue evidence="2">Spear leaf of Hainan Tall coconut</tissue>
    </source>
</reference>
<feature type="compositionally biased region" description="Basic and acidic residues" evidence="1">
    <location>
        <begin position="54"/>
        <end position="73"/>
    </location>
</feature>
<evidence type="ECO:0000313" key="2">
    <source>
        <dbReference type="EMBL" id="KAG1330923.1"/>
    </source>
</evidence>
<feature type="compositionally biased region" description="Polar residues" evidence="1">
    <location>
        <begin position="163"/>
        <end position="173"/>
    </location>
</feature>
<gene>
    <name evidence="2" type="ORF">COCNU_02G008910</name>
</gene>
<feature type="region of interest" description="Disordered" evidence="1">
    <location>
        <begin position="1"/>
        <end position="136"/>
    </location>
</feature>